<keyword evidence="5" id="KW-1133">Transmembrane helix</keyword>
<dbReference type="InterPro" id="IPR020845">
    <property type="entry name" value="AMP-binding_CS"/>
</dbReference>
<dbReference type="GO" id="GO:0004467">
    <property type="term" value="F:long-chain fatty acid-CoA ligase activity"/>
    <property type="evidence" value="ECO:0007669"/>
    <property type="project" value="TreeGrafter"/>
</dbReference>
<comment type="caution">
    <text evidence="8">The sequence shown here is derived from an EMBL/GenBank/DDBJ whole genome shotgun (WGS) entry which is preliminary data.</text>
</comment>
<keyword evidence="2" id="KW-0597">Phosphoprotein</keyword>
<evidence type="ECO:0000259" key="7">
    <source>
        <dbReference type="Pfam" id="PF07993"/>
    </source>
</evidence>
<evidence type="ECO:0000256" key="2">
    <source>
        <dbReference type="ARBA" id="ARBA00022553"/>
    </source>
</evidence>
<dbReference type="AlphaFoldDB" id="A0A8J2WIA4"/>
<sequence>MPPTSLARAFAAIMDAHAEQRCLGWRALPGAEYSWASYADVKQQSVTFAAWLRQKLRSDAHVGIMGHNCYEWFVADLACLWAGLCSVPLSDGWEPGVLEAVLAQTQLAAVVCTPACYARVASAAVSEGSRVTHIIVTEVADEMYARVGTVACVGLPDVLATASAADPTQCWYVERDAGMAHTILHTSGTTGLPKGVVYTDGLWLANMQSYEGAQVGFSYMPLAFITDRHTVYTALWNGGCVGIATARQGGDTAQIFRDLLAVRPTVLKGVPAFWEHVAEASRMVQDRQLAILGGRARVLCCGAGAISEEVARYFRACRLGSGEPVQFLELYGCTECGNLALNRQLLPHVKWRLLPLEGDGAETARVGEFVVKTGKMMFAGYHGRPALTAAAFTADGFYRTGDVVRVRTAADGATLVDVLGRAKSGLKLANGKWVHPETLEDLYRGAAGVRRLYVHGDAAHAHLVAVVEAEGAPSEERLLAEFGRLATAAGRPRHERISGVVLSQERFSQAAGTLNGTGKLVRRALYAAHEAAIEERLTAQRLRAPLEHLEAGRSFAEQGGTSLDAARIARLYAELGVPLQRVVAILLQASTVGAAEGQLRAERQCTEADPLADCALAELTPPAGSTGTPAARLLRALVGAQGHRVLLTGATGFVGRAVLAELLEREVPVTCLVRASSEAEAAARLQHALLLARRWRPEWHGLLLVARGALGPEDLGMGGVAWGTLARSTAAIIHCAAAVDLKKGYAHHRRANVLGTREVLRLAAAARAPLVFVSTTDVLPHTTAAAPEVACTPADVSAADSGYAASKAVGECLVAAAARRGDVTALIARLGMVAACARTGSGNETDFVSRLLVGVAAARAFPQTEARHTMVQSVPVDVTAAALCDLYETLRGGGGASGAVVHVVSGAPPQPMAALREVLLAFGPPFDALPLVPYAEWMRRVRLEAQLSLWPVMAWAEKLEEFPTFNRRGARLGACCEHVRPATAAALRRGVDDEALHRALRVLFATSATLRWDALRAHHRRLSGVSGASAVLSAVRLARRRAAMRNSLILVVAMLAAVYVRRRL</sequence>
<gene>
    <name evidence="8" type="ORF">PECAL_2P27750</name>
</gene>
<dbReference type="SUPFAM" id="SSF56801">
    <property type="entry name" value="Acetyl-CoA synthetase-like"/>
    <property type="match status" value="1"/>
</dbReference>
<dbReference type="Pfam" id="PF07993">
    <property type="entry name" value="NAD_binding_4"/>
    <property type="match status" value="1"/>
</dbReference>
<evidence type="ECO:0000313" key="9">
    <source>
        <dbReference type="Proteomes" id="UP000789595"/>
    </source>
</evidence>
<keyword evidence="5" id="KW-0812">Transmembrane</keyword>
<dbReference type="PANTHER" id="PTHR43272:SF33">
    <property type="entry name" value="AMP-BINDING DOMAIN-CONTAINING PROTEIN-RELATED"/>
    <property type="match status" value="1"/>
</dbReference>
<feature type="domain" description="Thioester reductase (TE)" evidence="7">
    <location>
        <begin position="647"/>
        <end position="882"/>
    </location>
</feature>
<protein>
    <recommendedName>
        <fullName evidence="10">Carrier domain-containing protein</fullName>
    </recommendedName>
</protein>
<dbReference type="Gene3D" id="3.40.50.12780">
    <property type="entry name" value="N-terminal domain of ligase-like"/>
    <property type="match status" value="1"/>
</dbReference>
<organism evidence="8 9">
    <name type="scientific">Pelagomonas calceolata</name>
    <dbReference type="NCBI Taxonomy" id="35677"/>
    <lineage>
        <taxon>Eukaryota</taxon>
        <taxon>Sar</taxon>
        <taxon>Stramenopiles</taxon>
        <taxon>Ochrophyta</taxon>
        <taxon>Pelagophyceae</taxon>
        <taxon>Pelagomonadales</taxon>
        <taxon>Pelagomonadaceae</taxon>
        <taxon>Pelagomonas</taxon>
    </lineage>
</organism>
<dbReference type="SUPFAM" id="SSF51735">
    <property type="entry name" value="NAD(P)-binding Rossmann-fold domains"/>
    <property type="match status" value="1"/>
</dbReference>
<name>A0A8J2WIA4_9STRA</name>
<dbReference type="EMBL" id="CAKKNE010000002">
    <property type="protein sequence ID" value="CAH0369645.1"/>
    <property type="molecule type" value="Genomic_DNA"/>
</dbReference>
<dbReference type="InterPro" id="IPR000873">
    <property type="entry name" value="AMP-dep_synth/lig_dom"/>
</dbReference>
<dbReference type="Pfam" id="PF00501">
    <property type="entry name" value="AMP-binding"/>
    <property type="match status" value="1"/>
</dbReference>
<evidence type="ECO:0000256" key="1">
    <source>
        <dbReference type="ARBA" id="ARBA00022450"/>
    </source>
</evidence>
<dbReference type="Proteomes" id="UP000789595">
    <property type="component" value="Unassembled WGS sequence"/>
</dbReference>
<dbReference type="OrthoDB" id="2962993at2759"/>
<evidence type="ECO:0000259" key="6">
    <source>
        <dbReference type="Pfam" id="PF00501"/>
    </source>
</evidence>
<keyword evidence="1" id="KW-0596">Phosphopantetheine</keyword>
<dbReference type="PANTHER" id="PTHR43272">
    <property type="entry name" value="LONG-CHAIN-FATTY-ACID--COA LIGASE"/>
    <property type="match status" value="1"/>
</dbReference>
<evidence type="ECO:0000256" key="5">
    <source>
        <dbReference type="SAM" id="Phobius"/>
    </source>
</evidence>
<evidence type="ECO:0000313" key="8">
    <source>
        <dbReference type="EMBL" id="CAH0369645.1"/>
    </source>
</evidence>
<keyword evidence="4" id="KW-0067">ATP-binding</keyword>
<reference evidence="8" key="1">
    <citation type="submission" date="2021-11" db="EMBL/GenBank/DDBJ databases">
        <authorList>
            <consortium name="Genoscope - CEA"/>
            <person name="William W."/>
        </authorList>
    </citation>
    <scope>NUCLEOTIDE SEQUENCE</scope>
</reference>
<proteinExistence type="predicted"/>
<keyword evidence="9" id="KW-1185">Reference proteome</keyword>
<accession>A0A8J2WIA4</accession>
<dbReference type="InterPro" id="IPR042099">
    <property type="entry name" value="ANL_N_sf"/>
</dbReference>
<feature type="transmembrane region" description="Helical" evidence="5">
    <location>
        <begin position="1042"/>
        <end position="1060"/>
    </location>
</feature>
<dbReference type="Gene3D" id="3.40.50.720">
    <property type="entry name" value="NAD(P)-binding Rossmann-like Domain"/>
    <property type="match status" value="1"/>
</dbReference>
<dbReference type="InterPro" id="IPR036291">
    <property type="entry name" value="NAD(P)-bd_dom_sf"/>
</dbReference>
<evidence type="ECO:0000256" key="3">
    <source>
        <dbReference type="ARBA" id="ARBA00022741"/>
    </source>
</evidence>
<dbReference type="GO" id="GO:0016020">
    <property type="term" value="C:membrane"/>
    <property type="evidence" value="ECO:0007669"/>
    <property type="project" value="TreeGrafter"/>
</dbReference>
<keyword evidence="3" id="KW-0547">Nucleotide-binding</keyword>
<keyword evidence="5" id="KW-0472">Membrane</keyword>
<dbReference type="GO" id="GO:0005524">
    <property type="term" value="F:ATP binding"/>
    <property type="evidence" value="ECO:0007669"/>
    <property type="project" value="UniProtKB-KW"/>
</dbReference>
<dbReference type="InterPro" id="IPR013120">
    <property type="entry name" value="FAR_NAD-bd"/>
</dbReference>
<dbReference type="PROSITE" id="PS00455">
    <property type="entry name" value="AMP_BINDING"/>
    <property type="match status" value="1"/>
</dbReference>
<evidence type="ECO:0008006" key="10">
    <source>
        <dbReference type="Google" id="ProtNLM"/>
    </source>
</evidence>
<feature type="domain" description="AMP-dependent synthetase/ligase" evidence="6">
    <location>
        <begin position="16"/>
        <end position="348"/>
    </location>
</feature>
<evidence type="ECO:0000256" key="4">
    <source>
        <dbReference type="ARBA" id="ARBA00022840"/>
    </source>
</evidence>